<dbReference type="NCBIfam" id="TIGR00552">
    <property type="entry name" value="nadE"/>
    <property type="match status" value="1"/>
</dbReference>
<evidence type="ECO:0000256" key="7">
    <source>
        <dbReference type="ARBA" id="ARBA00023027"/>
    </source>
</evidence>
<dbReference type="SUPFAM" id="SSF52402">
    <property type="entry name" value="Adenine nucleotide alpha hydrolases-like"/>
    <property type="match status" value="1"/>
</dbReference>
<keyword evidence="6 8" id="KW-0460">Magnesium</keyword>
<dbReference type="AlphaFoldDB" id="A0A0M0BUM9"/>
<dbReference type="GO" id="GO:0005524">
    <property type="term" value="F:ATP binding"/>
    <property type="evidence" value="ECO:0007669"/>
    <property type="project" value="UniProtKB-UniRule"/>
</dbReference>
<comment type="function">
    <text evidence="8">Catalyzes the ATP-dependent amidation of deamido-NAD to form NAD. Uses ammonia as a nitrogen source.</text>
</comment>
<evidence type="ECO:0000256" key="10">
    <source>
        <dbReference type="RuleBase" id="RU003812"/>
    </source>
</evidence>
<name>A0A0M0BUM9_9ARCH</name>
<accession>A0A0M0BUM9</accession>
<evidence type="ECO:0000256" key="4">
    <source>
        <dbReference type="ARBA" id="ARBA00022741"/>
    </source>
</evidence>
<evidence type="ECO:0000313" key="12">
    <source>
        <dbReference type="EMBL" id="KON32327.1"/>
    </source>
</evidence>
<dbReference type="InterPro" id="IPR014729">
    <property type="entry name" value="Rossmann-like_a/b/a_fold"/>
</dbReference>
<dbReference type="InterPro" id="IPR022310">
    <property type="entry name" value="NAD/GMP_synthase"/>
</dbReference>
<comment type="caution">
    <text evidence="8">Lacks conserved residue(s) required for the propagation of feature annotation.</text>
</comment>
<evidence type="ECO:0000256" key="9">
    <source>
        <dbReference type="RuleBase" id="RU003811"/>
    </source>
</evidence>
<comment type="subunit">
    <text evidence="8">Homodimer.</text>
</comment>
<keyword evidence="7 8" id="KW-0520">NAD</keyword>
<feature type="binding site" evidence="8">
    <location>
        <begin position="38"/>
        <end position="45"/>
    </location>
    <ligand>
        <name>ATP</name>
        <dbReference type="ChEBI" id="CHEBI:30616"/>
    </ligand>
</feature>
<dbReference type="PANTHER" id="PTHR23090:SF9">
    <property type="entry name" value="GLUTAMINE-DEPENDENT NAD(+) SYNTHETASE"/>
    <property type="match status" value="1"/>
</dbReference>
<evidence type="ECO:0000256" key="2">
    <source>
        <dbReference type="ARBA" id="ARBA00022598"/>
    </source>
</evidence>
<reference evidence="13" key="1">
    <citation type="submission" date="2015-06" db="EMBL/GenBank/DDBJ databases">
        <title>New insights into the roles of widespread benthic archaea in carbon and nitrogen cycling.</title>
        <authorList>
            <person name="Lazar C.S."/>
            <person name="Baker B.J."/>
            <person name="Seitz K.W."/>
            <person name="Hyde A.S."/>
            <person name="Dick G.J."/>
            <person name="Hinrichs K.-U."/>
            <person name="Teske A.P."/>
        </authorList>
    </citation>
    <scope>NUCLEOTIDE SEQUENCE [LARGE SCALE GENOMIC DNA]</scope>
</reference>
<protein>
    <recommendedName>
        <fullName evidence="8 10">NH(3)-dependent NAD(+) synthetase</fullName>
        <ecNumber evidence="8 10">6.3.1.5</ecNumber>
    </recommendedName>
</protein>
<dbReference type="GO" id="GO:0009435">
    <property type="term" value="P:NAD+ biosynthetic process"/>
    <property type="evidence" value="ECO:0007669"/>
    <property type="project" value="UniProtKB-UniRule"/>
</dbReference>
<feature type="binding site" description="in other chain" evidence="8">
    <location>
        <position position="124"/>
    </location>
    <ligand>
        <name>deamido-NAD(+)</name>
        <dbReference type="ChEBI" id="CHEBI:58437"/>
        <note>ligand shared between two neighboring subunits</note>
    </ligand>
</feature>
<comment type="catalytic activity">
    <reaction evidence="8 10">
        <text>deamido-NAD(+) + NH4(+) + ATP = AMP + diphosphate + NAD(+) + H(+)</text>
        <dbReference type="Rhea" id="RHEA:21188"/>
        <dbReference type="ChEBI" id="CHEBI:15378"/>
        <dbReference type="ChEBI" id="CHEBI:28938"/>
        <dbReference type="ChEBI" id="CHEBI:30616"/>
        <dbReference type="ChEBI" id="CHEBI:33019"/>
        <dbReference type="ChEBI" id="CHEBI:57540"/>
        <dbReference type="ChEBI" id="CHEBI:58437"/>
        <dbReference type="ChEBI" id="CHEBI:456215"/>
        <dbReference type="EC" id="6.3.1.5"/>
    </reaction>
</comment>
<keyword evidence="5 8" id="KW-0067">ATP-binding</keyword>
<dbReference type="EC" id="6.3.1.5" evidence="8 10"/>
<dbReference type="Proteomes" id="UP000054016">
    <property type="component" value="Unassembled WGS sequence"/>
</dbReference>
<dbReference type="GO" id="GO:0046872">
    <property type="term" value="F:metal ion binding"/>
    <property type="evidence" value="ECO:0007669"/>
    <property type="project" value="UniProtKB-KW"/>
</dbReference>
<feature type="binding site" evidence="8">
    <location>
        <position position="149"/>
    </location>
    <ligand>
        <name>Mg(2+)</name>
        <dbReference type="ChEBI" id="CHEBI:18420"/>
    </ligand>
</feature>
<feature type="binding site" evidence="8">
    <location>
        <position position="164"/>
    </location>
    <ligand>
        <name>deamido-NAD(+)</name>
        <dbReference type="ChEBI" id="CHEBI:58437"/>
        <note>ligand shared between two neighboring subunits</note>
    </ligand>
</feature>
<dbReference type="UniPathway" id="UPA00253">
    <property type="reaction ID" value="UER00333"/>
</dbReference>
<dbReference type="Pfam" id="PF02540">
    <property type="entry name" value="NAD_synthase"/>
    <property type="match status" value="1"/>
</dbReference>
<dbReference type="EMBL" id="LFWV01000004">
    <property type="protein sequence ID" value="KON32327.1"/>
    <property type="molecule type" value="Genomic_DNA"/>
</dbReference>
<organism evidence="12 13">
    <name type="scientific">miscellaneous Crenarchaeota group-1 archaeon SG8-32-3</name>
    <dbReference type="NCBI Taxonomy" id="1685125"/>
    <lineage>
        <taxon>Archaea</taxon>
        <taxon>Candidatus Bathyarchaeota</taxon>
        <taxon>MCG-1</taxon>
    </lineage>
</organism>
<dbReference type="GO" id="GO:0003952">
    <property type="term" value="F:NAD+ synthase (glutamine-hydrolyzing) activity"/>
    <property type="evidence" value="ECO:0007669"/>
    <property type="project" value="InterPro"/>
</dbReference>
<feature type="domain" description="NAD/GMP synthase" evidence="11">
    <location>
        <begin position="17"/>
        <end position="259"/>
    </location>
</feature>
<dbReference type="Gene3D" id="3.40.50.620">
    <property type="entry name" value="HUPs"/>
    <property type="match status" value="1"/>
</dbReference>
<gene>
    <name evidence="8" type="primary">nadE</name>
    <name evidence="12" type="ORF">AC478_00465</name>
</gene>
<dbReference type="GO" id="GO:0004359">
    <property type="term" value="F:glutaminase activity"/>
    <property type="evidence" value="ECO:0007669"/>
    <property type="project" value="InterPro"/>
</dbReference>
<dbReference type="FunFam" id="3.40.50.620:FF:000106">
    <property type="entry name" value="Glutamine-dependent NAD(+) synthetase"/>
    <property type="match status" value="1"/>
</dbReference>
<feature type="binding site" description="in other chain" evidence="8">
    <location>
        <position position="157"/>
    </location>
    <ligand>
        <name>deamido-NAD(+)</name>
        <dbReference type="ChEBI" id="CHEBI:58437"/>
        <note>ligand shared between two neighboring subunits</note>
    </ligand>
</feature>
<evidence type="ECO:0000259" key="11">
    <source>
        <dbReference type="Pfam" id="PF02540"/>
    </source>
</evidence>
<evidence type="ECO:0000256" key="8">
    <source>
        <dbReference type="HAMAP-Rule" id="MF_00193"/>
    </source>
</evidence>
<keyword evidence="4 8" id="KW-0547">Nucleotide-binding</keyword>
<dbReference type="PATRIC" id="fig|1685125.3.peg.78"/>
<feature type="binding site" evidence="8">
    <location>
        <position position="173"/>
    </location>
    <ligand>
        <name>ATP</name>
        <dbReference type="ChEBI" id="CHEBI:30616"/>
    </ligand>
</feature>
<keyword evidence="3 8" id="KW-0479">Metal-binding</keyword>
<comment type="similarity">
    <text evidence="1 8 9">Belongs to the NAD synthetase family.</text>
</comment>
<keyword evidence="2 8" id="KW-0436">Ligase</keyword>
<dbReference type="PANTHER" id="PTHR23090">
    <property type="entry name" value="NH 3 /GLUTAMINE-DEPENDENT NAD + SYNTHETASE"/>
    <property type="match status" value="1"/>
</dbReference>
<evidence type="ECO:0000256" key="6">
    <source>
        <dbReference type="ARBA" id="ARBA00022842"/>
    </source>
</evidence>
<dbReference type="InterPro" id="IPR003694">
    <property type="entry name" value="NAD_synthase"/>
</dbReference>
<evidence type="ECO:0000256" key="5">
    <source>
        <dbReference type="ARBA" id="ARBA00022840"/>
    </source>
</evidence>
<dbReference type="HAMAP" id="MF_00193">
    <property type="entry name" value="NadE_ammonia_dep"/>
    <property type="match status" value="1"/>
</dbReference>
<proteinExistence type="inferred from homology"/>
<dbReference type="NCBIfam" id="NF010587">
    <property type="entry name" value="PRK13980.1"/>
    <property type="match status" value="1"/>
</dbReference>
<evidence type="ECO:0000256" key="1">
    <source>
        <dbReference type="ARBA" id="ARBA00005859"/>
    </source>
</evidence>
<feature type="binding site" evidence="8">
    <location>
        <position position="195"/>
    </location>
    <ligand>
        <name>ATP</name>
        <dbReference type="ChEBI" id="CHEBI:30616"/>
    </ligand>
</feature>
<sequence>MKLTSSVLELDLPEVENRIRRFIKEYVENAGANGLVLGLSGGIDSATTAGISSLSIGGPRVTGLMLPEKETYNTKDIDDAKFVAEKFCLKTQICDITPALDGFYKTIPIFDQEDKLCKGNVKARTRMIYLYYYANKLNKIVCGSSDKSETMMGYFTKWGDVAADISPLMDLYKTQVRKLAEHIGIPPKLAAKPSTPALWPNQLAETELGIKYETLDLILYGLERFMTTEDIAQQLSVKKPLIEKVKSRWLAVEHKRRLPLAPKVEYRTVGTDFRLPRHIY</sequence>
<evidence type="ECO:0000313" key="13">
    <source>
        <dbReference type="Proteomes" id="UP000054016"/>
    </source>
</evidence>
<evidence type="ECO:0000256" key="3">
    <source>
        <dbReference type="ARBA" id="ARBA00022723"/>
    </source>
</evidence>
<feature type="binding site" description="in other chain" evidence="8">
    <location>
        <begin position="254"/>
        <end position="255"/>
    </location>
    <ligand>
        <name>deamido-NAD(+)</name>
        <dbReference type="ChEBI" id="CHEBI:58437"/>
        <note>ligand shared between two neighboring subunits</note>
    </ligand>
</feature>
<dbReference type="CDD" id="cd00553">
    <property type="entry name" value="NAD_synthase"/>
    <property type="match status" value="1"/>
</dbReference>
<dbReference type="GO" id="GO:0005737">
    <property type="term" value="C:cytoplasm"/>
    <property type="evidence" value="ECO:0007669"/>
    <property type="project" value="InterPro"/>
</dbReference>
<dbReference type="GO" id="GO:0008795">
    <property type="term" value="F:NAD+ synthase activity"/>
    <property type="evidence" value="ECO:0007669"/>
    <property type="project" value="UniProtKB-UniRule"/>
</dbReference>
<dbReference type="InterPro" id="IPR022926">
    <property type="entry name" value="NH(3)-dep_NAD(+)_synth"/>
</dbReference>
<feature type="binding site" evidence="8">
    <location>
        <position position="44"/>
    </location>
    <ligand>
        <name>Mg(2+)</name>
        <dbReference type="ChEBI" id="CHEBI:18420"/>
    </ligand>
</feature>
<comment type="pathway">
    <text evidence="8">Cofactor biosynthesis; NAD(+) biosynthesis; NAD(+) from deamido-NAD(+) (ammonia route): step 1/1.</text>
</comment>
<comment type="caution">
    <text evidence="12">The sequence shown here is derived from an EMBL/GenBank/DDBJ whole genome shotgun (WGS) entry which is preliminary data.</text>
</comment>